<organism evidence="1 2">
    <name type="scientific">Phyllobacterium myrsinacearum</name>
    <dbReference type="NCBI Taxonomy" id="28101"/>
    <lineage>
        <taxon>Bacteria</taxon>
        <taxon>Pseudomonadati</taxon>
        <taxon>Pseudomonadota</taxon>
        <taxon>Alphaproteobacteria</taxon>
        <taxon>Hyphomicrobiales</taxon>
        <taxon>Phyllobacteriaceae</taxon>
        <taxon>Phyllobacterium</taxon>
    </lineage>
</organism>
<accession>A0A839EP94</accession>
<dbReference type="Proteomes" id="UP000549052">
    <property type="component" value="Unassembled WGS sequence"/>
</dbReference>
<dbReference type="GO" id="GO:0003779">
    <property type="term" value="F:actin binding"/>
    <property type="evidence" value="ECO:0007669"/>
    <property type="project" value="InterPro"/>
</dbReference>
<dbReference type="InterPro" id="IPR027310">
    <property type="entry name" value="Profilin_CS"/>
</dbReference>
<dbReference type="AlphaFoldDB" id="A0A839EP94"/>
<reference evidence="1 2" key="1">
    <citation type="submission" date="2020-07" db="EMBL/GenBank/DDBJ databases">
        <title>Genomic Encyclopedia of Type Strains, Phase IV (KMG-V): Genome sequencing to study the core and pangenomes of soil and plant-associated prokaryotes.</title>
        <authorList>
            <person name="Whitman W."/>
        </authorList>
    </citation>
    <scope>NUCLEOTIDE SEQUENCE [LARGE SCALE GENOMIC DNA]</scope>
    <source>
        <strain evidence="1 2">AN3</strain>
    </source>
</reference>
<comment type="caution">
    <text evidence="1">The sequence shown here is derived from an EMBL/GenBank/DDBJ whole genome shotgun (WGS) entry which is preliminary data.</text>
</comment>
<evidence type="ECO:0000313" key="1">
    <source>
        <dbReference type="EMBL" id="MBA8879314.1"/>
    </source>
</evidence>
<dbReference type="PROSITE" id="PS00414">
    <property type="entry name" value="PROFILIN"/>
    <property type="match status" value="1"/>
</dbReference>
<dbReference type="EMBL" id="JACGXN010000003">
    <property type="protein sequence ID" value="MBA8879314.1"/>
    <property type="molecule type" value="Genomic_DNA"/>
</dbReference>
<sequence length="31" mass="3593">MAWNRYLDAEQERFVNELIELVSIPSVGIVT</sequence>
<proteinExistence type="predicted"/>
<keyword evidence="2" id="KW-1185">Reference proteome</keyword>
<gene>
    <name evidence="1" type="ORF">FHW16_003032</name>
</gene>
<protein>
    <submittedName>
        <fullName evidence="1">Uncharacterized protein</fullName>
    </submittedName>
</protein>
<evidence type="ECO:0000313" key="2">
    <source>
        <dbReference type="Proteomes" id="UP000549052"/>
    </source>
</evidence>
<name>A0A839EP94_9HYPH</name>